<dbReference type="Proteomes" id="UP000237105">
    <property type="component" value="Unassembled WGS sequence"/>
</dbReference>
<reference evidence="2" key="1">
    <citation type="submission" date="2016-06" db="EMBL/GenBank/DDBJ databases">
        <title>Parallel loss of symbiosis genes in relatives of nitrogen-fixing non-legume Parasponia.</title>
        <authorList>
            <person name="Van Velzen R."/>
            <person name="Holmer R."/>
            <person name="Bu F."/>
            <person name="Rutten L."/>
            <person name="Van Zeijl A."/>
            <person name="Liu W."/>
            <person name="Santuari L."/>
            <person name="Cao Q."/>
            <person name="Sharma T."/>
            <person name="Shen D."/>
            <person name="Roswanjaya Y."/>
            <person name="Wardhani T."/>
            <person name="Kalhor M.S."/>
            <person name="Jansen J."/>
            <person name="Van den Hoogen J."/>
            <person name="Gungor B."/>
            <person name="Hartog M."/>
            <person name="Hontelez J."/>
            <person name="Verver J."/>
            <person name="Yang W.-C."/>
            <person name="Schijlen E."/>
            <person name="Repin R."/>
            <person name="Schilthuizen M."/>
            <person name="Schranz E."/>
            <person name="Heidstra R."/>
            <person name="Miyata K."/>
            <person name="Fedorova E."/>
            <person name="Kohlen W."/>
            <person name="Bisseling T."/>
            <person name="Smit S."/>
            <person name="Geurts R."/>
        </authorList>
    </citation>
    <scope>NUCLEOTIDE SEQUENCE [LARGE SCALE GENOMIC DNA]</scope>
    <source>
        <strain evidence="2">cv. WU1-14</strain>
    </source>
</reference>
<gene>
    <name evidence="1" type="ORF">PanWU01x14_239500</name>
</gene>
<dbReference type="EMBL" id="JXTB01000281">
    <property type="protein sequence ID" value="PON48162.1"/>
    <property type="molecule type" value="Genomic_DNA"/>
</dbReference>
<dbReference type="AlphaFoldDB" id="A0A2P5BH83"/>
<evidence type="ECO:0000313" key="2">
    <source>
        <dbReference type="Proteomes" id="UP000237105"/>
    </source>
</evidence>
<protein>
    <submittedName>
        <fullName evidence="1">Uncharacterized protein</fullName>
    </submittedName>
</protein>
<accession>A0A2P5BH83</accession>
<comment type="caution">
    <text evidence="1">The sequence shown here is derived from an EMBL/GenBank/DDBJ whole genome shotgun (WGS) entry which is preliminary data.</text>
</comment>
<organism evidence="1 2">
    <name type="scientific">Parasponia andersonii</name>
    <name type="common">Sponia andersonii</name>
    <dbReference type="NCBI Taxonomy" id="3476"/>
    <lineage>
        <taxon>Eukaryota</taxon>
        <taxon>Viridiplantae</taxon>
        <taxon>Streptophyta</taxon>
        <taxon>Embryophyta</taxon>
        <taxon>Tracheophyta</taxon>
        <taxon>Spermatophyta</taxon>
        <taxon>Magnoliopsida</taxon>
        <taxon>eudicotyledons</taxon>
        <taxon>Gunneridae</taxon>
        <taxon>Pentapetalae</taxon>
        <taxon>rosids</taxon>
        <taxon>fabids</taxon>
        <taxon>Rosales</taxon>
        <taxon>Cannabaceae</taxon>
        <taxon>Parasponia</taxon>
    </lineage>
</organism>
<name>A0A2P5BH83_PARAD</name>
<sequence length="98" mass="11049">MPNDMLYGVVFNLQLGLVNLSRPIIKHVKAEIKHANIPNTIHHRVQKHNPGIWAVFGAKKVNRGSHSNYLVLEAQSGLSSRVIVFHDPRIRGPIRTTK</sequence>
<proteinExistence type="predicted"/>
<keyword evidence="2" id="KW-1185">Reference proteome</keyword>
<evidence type="ECO:0000313" key="1">
    <source>
        <dbReference type="EMBL" id="PON48162.1"/>
    </source>
</evidence>
<dbReference type="OrthoDB" id="10483253at2759"/>